<sequence length="361" mass="38052">MHKGNIIKESSPCGGRAMNASSPATVTIDGTGQYLIPGLIDSHAHVNSIGGLENFTAYGVSTVFNMGCENYTLCNALKGHRGLVTFLTAGLPAVGPGSPHAIIMYRSASGTYNETTQDPTTWAAAVFGNGSDYLKIIAETRGPGQEAQIELVAATHRLGRKTMTHAAFLEPVNQAIASRTDGIQHLPQDGLLTAEQLNTIRKQKQTITATIELNRLAAKDPGVLAFLGVTGANATARGQAAYKMVQENARRVVAAGIPVLAGTDAIGDSFPGVSVPFGATLHAELANLVATGMKPVQALRAATEEPARWYGLADRGRIAPGMRADLVLLGSDALVDIKNTRDIRRVWVGGVEFEHVAPRIV</sequence>
<organism evidence="2 3">
    <name type="scientific">Apiospora aurea</name>
    <dbReference type="NCBI Taxonomy" id="335848"/>
    <lineage>
        <taxon>Eukaryota</taxon>
        <taxon>Fungi</taxon>
        <taxon>Dikarya</taxon>
        <taxon>Ascomycota</taxon>
        <taxon>Pezizomycotina</taxon>
        <taxon>Sordariomycetes</taxon>
        <taxon>Xylariomycetidae</taxon>
        <taxon>Amphisphaeriales</taxon>
        <taxon>Apiosporaceae</taxon>
        <taxon>Apiospora</taxon>
    </lineage>
</organism>
<dbReference type="EMBL" id="JAQQWE010000006">
    <property type="protein sequence ID" value="KAK7949266.1"/>
    <property type="molecule type" value="Genomic_DNA"/>
</dbReference>
<evidence type="ECO:0000259" key="1">
    <source>
        <dbReference type="Pfam" id="PF01979"/>
    </source>
</evidence>
<reference evidence="2 3" key="1">
    <citation type="submission" date="2023-01" db="EMBL/GenBank/DDBJ databases">
        <title>Analysis of 21 Apiospora genomes using comparative genomics revels a genus with tremendous synthesis potential of carbohydrate active enzymes and secondary metabolites.</title>
        <authorList>
            <person name="Sorensen T."/>
        </authorList>
    </citation>
    <scope>NUCLEOTIDE SEQUENCE [LARGE SCALE GENOMIC DNA]</scope>
    <source>
        <strain evidence="2 3">CBS 24483</strain>
    </source>
</reference>
<dbReference type="Proteomes" id="UP001391051">
    <property type="component" value="Unassembled WGS sequence"/>
</dbReference>
<dbReference type="SUPFAM" id="SSF51556">
    <property type="entry name" value="Metallo-dependent hydrolases"/>
    <property type="match status" value="1"/>
</dbReference>
<dbReference type="Gene3D" id="2.30.40.10">
    <property type="entry name" value="Urease, subunit C, domain 1"/>
    <property type="match status" value="1"/>
</dbReference>
<keyword evidence="3" id="KW-1185">Reference proteome</keyword>
<name>A0ABR1Q9N9_9PEZI</name>
<comment type="caution">
    <text evidence="2">The sequence shown here is derived from an EMBL/GenBank/DDBJ whole genome shotgun (WGS) entry which is preliminary data.</text>
</comment>
<dbReference type="SUPFAM" id="SSF51338">
    <property type="entry name" value="Composite domain of metallo-dependent hydrolases"/>
    <property type="match status" value="1"/>
</dbReference>
<dbReference type="RefSeq" id="XP_066698772.1">
    <property type="nucleotide sequence ID" value="XM_066846374.1"/>
</dbReference>
<dbReference type="PANTHER" id="PTHR43135:SF3">
    <property type="entry name" value="ALPHA-D-RIBOSE 1-METHYLPHOSPHONATE 5-TRIPHOSPHATE DIPHOSPHATASE"/>
    <property type="match status" value="1"/>
</dbReference>
<gene>
    <name evidence="2" type="ORF">PG986_010152</name>
</gene>
<dbReference type="GeneID" id="92079436"/>
<dbReference type="Gene3D" id="3.30.110.90">
    <property type="entry name" value="Amidohydrolase"/>
    <property type="match status" value="1"/>
</dbReference>
<evidence type="ECO:0000313" key="3">
    <source>
        <dbReference type="Proteomes" id="UP001391051"/>
    </source>
</evidence>
<dbReference type="InterPro" id="IPR032466">
    <property type="entry name" value="Metal_Hydrolase"/>
</dbReference>
<dbReference type="Pfam" id="PF01979">
    <property type="entry name" value="Amidohydro_1"/>
    <property type="match status" value="1"/>
</dbReference>
<dbReference type="Gene3D" id="1.20.58.520">
    <property type="entry name" value="Amidohydrolase"/>
    <property type="match status" value="1"/>
</dbReference>
<proteinExistence type="predicted"/>
<feature type="domain" description="Amidohydrolase-related" evidence="1">
    <location>
        <begin position="34"/>
        <end position="350"/>
    </location>
</feature>
<evidence type="ECO:0000313" key="2">
    <source>
        <dbReference type="EMBL" id="KAK7949266.1"/>
    </source>
</evidence>
<accession>A0ABR1Q9N9</accession>
<dbReference type="InterPro" id="IPR011059">
    <property type="entry name" value="Metal-dep_hydrolase_composite"/>
</dbReference>
<dbReference type="PANTHER" id="PTHR43135">
    <property type="entry name" value="ALPHA-D-RIBOSE 1-METHYLPHOSPHONATE 5-TRIPHOSPHATE DIPHOSPHATASE"/>
    <property type="match status" value="1"/>
</dbReference>
<protein>
    <recommendedName>
        <fullName evidence="1">Amidohydrolase-related domain-containing protein</fullName>
    </recommendedName>
</protein>
<dbReference type="InterPro" id="IPR006680">
    <property type="entry name" value="Amidohydro-rel"/>
</dbReference>
<dbReference type="InterPro" id="IPR051781">
    <property type="entry name" value="Metallo-dep_Hydrolase"/>
</dbReference>
<dbReference type="Gene3D" id="3.40.50.10910">
    <property type="entry name" value="Amidohydrolase"/>
    <property type="match status" value="1"/>
</dbReference>